<organism evidence="8 9">
    <name type="scientific">Actinopolymorpha singaporensis</name>
    <dbReference type="NCBI Taxonomy" id="117157"/>
    <lineage>
        <taxon>Bacteria</taxon>
        <taxon>Bacillati</taxon>
        <taxon>Actinomycetota</taxon>
        <taxon>Actinomycetes</taxon>
        <taxon>Propionibacteriales</taxon>
        <taxon>Actinopolymorphaceae</taxon>
        <taxon>Actinopolymorpha</taxon>
    </lineage>
</organism>
<dbReference type="AlphaFoldDB" id="A0A1H1WZ86"/>
<dbReference type="PANTHER" id="PTHR13887:SF14">
    <property type="entry name" value="DISULFIDE BOND FORMATION PROTEIN D"/>
    <property type="match status" value="1"/>
</dbReference>
<evidence type="ECO:0000256" key="1">
    <source>
        <dbReference type="ARBA" id="ARBA00005791"/>
    </source>
</evidence>
<sequence length="260" mass="27530">MSKKSAREQLRAERARQAAQAKRRENMMRIGVAVVVAVVIVAIAAVVQWQRSKVDTTAAYPEGVVAPYKPASKSDPTPVAGKAGGQGDGVGFGKSSAPVVVEMFEDFACPHCRDFESDAEQTLNQQVEAGKARVIYYPLTLPGFGRPTELAANAFGCAVDAGKAREMHDALYANYSQSWTNSQLVELGKGIGLTSGSFRSCVNGDKFADWVKAVDKTGTDRGVQGTPTVFVNGKQLDPGDTSGTGLKLAIDSAAAKTNKQ</sequence>
<proteinExistence type="inferred from homology"/>
<reference evidence="8 9" key="1">
    <citation type="submission" date="2016-10" db="EMBL/GenBank/DDBJ databases">
        <authorList>
            <person name="de Groot N.N."/>
        </authorList>
    </citation>
    <scope>NUCLEOTIDE SEQUENCE [LARGE SCALE GENOMIC DNA]</scope>
    <source>
        <strain evidence="8 9">DSM 22024</strain>
    </source>
</reference>
<dbReference type="RefSeq" id="WP_092655787.1">
    <property type="nucleotide sequence ID" value="NZ_LT629732.1"/>
</dbReference>
<keyword evidence="3" id="KW-0560">Oxidoreductase</keyword>
<keyword evidence="6" id="KW-1133">Transmembrane helix</keyword>
<keyword evidence="6" id="KW-0472">Membrane</keyword>
<dbReference type="Pfam" id="PF13462">
    <property type="entry name" value="Thioredoxin_4"/>
    <property type="match status" value="1"/>
</dbReference>
<evidence type="ECO:0000313" key="9">
    <source>
        <dbReference type="Proteomes" id="UP000198983"/>
    </source>
</evidence>
<dbReference type="SUPFAM" id="SSF52833">
    <property type="entry name" value="Thioredoxin-like"/>
    <property type="match status" value="1"/>
</dbReference>
<dbReference type="GO" id="GO:0016491">
    <property type="term" value="F:oxidoreductase activity"/>
    <property type="evidence" value="ECO:0007669"/>
    <property type="project" value="UniProtKB-KW"/>
</dbReference>
<comment type="similarity">
    <text evidence="1">Belongs to the thioredoxin family. DsbA subfamily.</text>
</comment>
<dbReference type="CDD" id="cd02972">
    <property type="entry name" value="DsbA_family"/>
    <property type="match status" value="1"/>
</dbReference>
<keyword evidence="9" id="KW-1185">Reference proteome</keyword>
<evidence type="ECO:0000256" key="5">
    <source>
        <dbReference type="ARBA" id="ARBA00023284"/>
    </source>
</evidence>
<evidence type="ECO:0000313" key="8">
    <source>
        <dbReference type="EMBL" id="SDT02448.1"/>
    </source>
</evidence>
<name>A0A1H1WZ86_9ACTN</name>
<dbReference type="Proteomes" id="UP000198983">
    <property type="component" value="Chromosome I"/>
</dbReference>
<keyword evidence="4" id="KW-1015">Disulfide bond</keyword>
<keyword evidence="6" id="KW-0812">Transmembrane</keyword>
<evidence type="ECO:0000256" key="4">
    <source>
        <dbReference type="ARBA" id="ARBA00023157"/>
    </source>
</evidence>
<evidence type="ECO:0000256" key="3">
    <source>
        <dbReference type="ARBA" id="ARBA00023002"/>
    </source>
</evidence>
<dbReference type="Gene3D" id="3.40.30.10">
    <property type="entry name" value="Glutaredoxin"/>
    <property type="match status" value="1"/>
</dbReference>
<dbReference type="InterPro" id="IPR036249">
    <property type="entry name" value="Thioredoxin-like_sf"/>
</dbReference>
<dbReference type="STRING" id="117157.SAMN04489717_4747"/>
<dbReference type="InterPro" id="IPR012336">
    <property type="entry name" value="Thioredoxin-like_fold"/>
</dbReference>
<keyword evidence="2" id="KW-0732">Signal</keyword>
<feature type="domain" description="Thioredoxin-like fold" evidence="7">
    <location>
        <begin position="90"/>
        <end position="237"/>
    </location>
</feature>
<dbReference type="EMBL" id="LT629732">
    <property type="protein sequence ID" value="SDT02448.1"/>
    <property type="molecule type" value="Genomic_DNA"/>
</dbReference>
<dbReference type="PANTHER" id="PTHR13887">
    <property type="entry name" value="GLUTATHIONE S-TRANSFERASE KAPPA"/>
    <property type="match status" value="1"/>
</dbReference>
<feature type="transmembrane region" description="Helical" evidence="6">
    <location>
        <begin position="30"/>
        <end position="49"/>
    </location>
</feature>
<dbReference type="OrthoDB" id="117402at2"/>
<keyword evidence="5" id="KW-0676">Redox-active center</keyword>
<gene>
    <name evidence="8" type="ORF">SAMN04489717_4747</name>
</gene>
<protein>
    <submittedName>
        <fullName evidence="8">Thioredoxin</fullName>
    </submittedName>
</protein>
<accession>A0A1H1WZ86</accession>
<evidence type="ECO:0000256" key="2">
    <source>
        <dbReference type="ARBA" id="ARBA00022729"/>
    </source>
</evidence>
<evidence type="ECO:0000256" key="6">
    <source>
        <dbReference type="SAM" id="Phobius"/>
    </source>
</evidence>
<evidence type="ECO:0000259" key="7">
    <source>
        <dbReference type="Pfam" id="PF13462"/>
    </source>
</evidence>